<feature type="region of interest" description="Disordered" evidence="1">
    <location>
        <begin position="1"/>
        <end position="20"/>
    </location>
</feature>
<evidence type="ECO:0000256" key="1">
    <source>
        <dbReference type="SAM" id="MobiDB-lite"/>
    </source>
</evidence>
<sequence>MPSTSPADRDGSFTGAVYEDRDDKHQITWIQTLRNSQPNGDGVRAHVERLKLARA</sequence>
<reference evidence="2" key="1">
    <citation type="submission" date="2019-12" db="EMBL/GenBank/DDBJ databases">
        <title>Genome sequencing and annotation of Brassica cretica.</title>
        <authorList>
            <person name="Studholme D.J."/>
            <person name="Sarris P.F."/>
        </authorList>
    </citation>
    <scope>NUCLEOTIDE SEQUENCE</scope>
    <source>
        <strain evidence="2">PFS-001/15</strain>
        <tissue evidence="2">Leaf</tissue>
    </source>
</reference>
<evidence type="ECO:0000313" key="2">
    <source>
        <dbReference type="EMBL" id="KAF2598223.1"/>
    </source>
</evidence>
<protein>
    <submittedName>
        <fullName evidence="2">Uncharacterized protein</fullName>
    </submittedName>
</protein>
<comment type="caution">
    <text evidence="2">The sequence shown here is derived from an EMBL/GenBank/DDBJ whole genome shotgun (WGS) entry which is preliminary data.</text>
</comment>
<dbReference type="Proteomes" id="UP000712281">
    <property type="component" value="Unassembled WGS sequence"/>
</dbReference>
<proteinExistence type="predicted"/>
<accession>A0A8S9KY26</accession>
<name>A0A8S9KY26_BRACR</name>
<organism evidence="2 3">
    <name type="scientific">Brassica cretica</name>
    <name type="common">Mustard</name>
    <dbReference type="NCBI Taxonomy" id="69181"/>
    <lineage>
        <taxon>Eukaryota</taxon>
        <taxon>Viridiplantae</taxon>
        <taxon>Streptophyta</taxon>
        <taxon>Embryophyta</taxon>
        <taxon>Tracheophyta</taxon>
        <taxon>Spermatophyta</taxon>
        <taxon>Magnoliopsida</taxon>
        <taxon>eudicotyledons</taxon>
        <taxon>Gunneridae</taxon>
        <taxon>Pentapetalae</taxon>
        <taxon>rosids</taxon>
        <taxon>malvids</taxon>
        <taxon>Brassicales</taxon>
        <taxon>Brassicaceae</taxon>
        <taxon>Brassiceae</taxon>
        <taxon>Brassica</taxon>
    </lineage>
</organism>
<dbReference type="EMBL" id="QGKW02000717">
    <property type="protein sequence ID" value="KAF2598223.1"/>
    <property type="molecule type" value="Genomic_DNA"/>
</dbReference>
<gene>
    <name evidence="2" type="ORF">F2Q68_00011059</name>
</gene>
<evidence type="ECO:0000313" key="3">
    <source>
        <dbReference type="Proteomes" id="UP000712281"/>
    </source>
</evidence>
<dbReference type="AlphaFoldDB" id="A0A8S9KY26"/>